<sequence>MILSYWWSDLKSRFP</sequence>
<dbReference type="EMBL" id="GGEC01004127">
    <property type="protein sequence ID" value="MBW84610.1"/>
    <property type="molecule type" value="Transcribed_RNA"/>
</dbReference>
<proteinExistence type="predicted"/>
<accession>A0A2P2ITS5</accession>
<protein>
    <submittedName>
        <fullName evidence="1">Uncharacterized protein</fullName>
    </submittedName>
</protein>
<reference evidence="1" key="1">
    <citation type="submission" date="2018-02" db="EMBL/GenBank/DDBJ databases">
        <title>Rhizophora mucronata_Transcriptome.</title>
        <authorList>
            <person name="Meera S.P."/>
            <person name="Sreeshan A."/>
            <person name="Augustine A."/>
        </authorList>
    </citation>
    <scope>NUCLEOTIDE SEQUENCE</scope>
    <source>
        <tissue evidence="1">Leaf</tissue>
    </source>
</reference>
<name>A0A2P2ITS5_RHIMU</name>
<organism evidence="1">
    <name type="scientific">Rhizophora mucronata</name>
    <name type="common">Asiatic mangrove</name>
    <dbReference type="NCBI Taxonomy" id="61149"/>
    <lineage>
        <taxon>Eukaryota</taxon>
        <taxon>Viridiplantae</taxon>
        <taxon>Streptophyta</taxon>
        <taxon>Embryophyta</taxon>
        <taxon>Tracheophyta</taxon>
        <taxon>Spermatophyta</taxon>
        <taxon>Magnoliopsida</taxon>
        <taxon>eudicotyledons</taxon>
        <taxon>Gunneridae</taxon>
        <taxon>Pentapetalae</taxon>
        <taxon>rosids</taxon>
        <taxon>fabids</taxon>
        <taxon>Malpighiales</taxon>
        <taxon>Rhizophoraceae</taxon>
        <taxon>Rhizophora</taxon>
    </lineage>
</organism>
<evidence type="ECO:0000313" key="1">
    <source>
        <dbReference type="EMBL" id="MBW84610.1"/>
    </source>
</evidence>